<sequence length="473" mass="53401">MQTPVVLLTMTPVSLSLLLAAGLFGATFIRCTAMPKTIGIVYPHLIESRNDGGEKVIKISESITLTLKKSSIASKEFLLRTYQDDIMEHNYLDGEILEENLYHDSESFASVIVLHENGLKVEGIISPMFGIKPMPAEERSVDGSIPHAFYELPRETSNNKAAGSKRLFSSVYSGYYPEPKRHPKKVFLELMILVDSYFRRQFETKDLMLTYLLISMNAVNLKYLSISDPQVEIIFRAIDVFNHQVESKFLVRNGSKYIKDRQTLFALQKYVIHNYERYYTFDALYYITGLDMGYDYMSGFDTDVQGLAFIGGVCTIDKLGMGEDKAGTYSGVRVTAHELGHLLGCPHDGEQYRFFSSKNCSNSDGYIMTYWSNSSRSMKFSECCNRAISALARSPFGDCLETKNATRRINKKLDTTALPGEVLTRNKVCRLAFPEINDMRFVTDNGTARCYASCYSKKKEQNPADNASGSFTM</sequence>
<accession>A0A224YEK4</accession>
<comment type="caution">
    <text evidence="5">Lacks conserved residue(s) required for the propagation of feature annotation.</text>
</comment>
<evidence type="ECO:0000256" key="5">
    <source>
        <dbReference type="PROSITE-ProRule" id="PRU00276"/>
    </source>
</evidence>
<protein>
    <submittedName>
        <fullName evidence="7">Reprolysin</fullName>
    </submittedName>
</protein>
<dbReference type="GO" id="GO:0004222">
    <property type="term" value="F:metalloendopeptidase activity"/>
    <property type="evidence" value="ECO:0007669"/>
    <property type="project" value="InterPro"/>
</dbReference>
<dbReference type="InterPro" id="IPR024079">
    <property type="entry name" value="MetalloPept_cat_dom_sf"/>
</dbReference>
<feature type="binding site" evidence="5">
    <location>
        <position position="337"/>
    </location>
    <ligand>
        <name>Zn(2+)</name>
        <dbReference type="ChEBI" id="CHEBI:29105"/>
        <note>catalytic</note>
    </ligand>
</feature>
<dbReference type="PROSITE" id="PS50215">
    <property type="entry name" value="ADAM_MEPRO"/>
    <property type="match status" value="1"/>
</dbReference>
<dbReference type="PANTHER" id="PTHR11905:SF159">
    <property type="entry name" value="ADAM METALLOPROTEASE"/>
    <property type="match status" value="1"/>
</dbReference>
<proteinExistence type="predicted"/>
<dbReference type="Pfam" id="PF13688">
    <property type="entry name" value="Reprolysin_5"/>
    <property type="match status" value="1"/>
</dbReference>
<keyword evidence="5" id="KW-0479">Metal-binding</keyword>
<dbReference type="SUPFAM" id="SSF55486">
    <property type="entry name" value="Metalloproteases ('zincins'), catalytic domain"/>
    <property type="match status" value="1"/>
</dbReference>
<dbReference type="PANTHER" id="PTHR11905">
    <property type="entry name" value="ADAM A DISINTEGRIN AND METALLOPROTEASE DOMAIN"/>
    <property type="match status" value="1"/>
</dbReference>
<organism evidence="7">
    <name type="scientific">Rhipicephalus zambeziensis</name>
    <dbReference type="NCBI Taxonomy" id="60191"/>
    <lineage>
        <taxon>Eukaryota</taxon>
        <taxon>Metazoa</taxon>
        <taxon>Ecdysozoa</taxon>
        <taxon>Arthropoda</taxon>
        <taxon>Chelicerata</taxon>
        <taxon>Arachnida</taxon>
        <taxon>Acari</taxon>
        <taxon>Parasitiformes</taxon>
        <taxon>Ixodida</taxon>
        <taxon>Ixodoidea</taxon>
        <taxon>Ixodidae</taxon>
        <taxon>Rhipicephalinae</taxon>
        <taxon>Rhipicephalus</taxon>
        <taxon>Rhipicephalus</taxon>
    </lineage>
</organism>
<dbReference type="Gene3D" id="3.40.390.10">
    <property type="entry name" value="Collagenase (Catalytic Domain)"/>
    <property type="match status" value="1"/>
</dbReference>
<dbReference type="EMBL" id="GFPF01004990">
    <property type="protein sequence ID" value="MAA16136.1"/>
    <property type="molecule type" value="Transcribed_RNA"/>
</dbReference>
<dbReference type="GO" id="GO:0006509">
    <property type="term" value="P:membrane protein ectodomain proteolysis"/>
    <property type="evidence" value="ECO:0007669"/>
    <property type="project" value="TreeGrafter"/>
</dbReference>
<feature type="binding site" evidence="5">
    <location>
        <position position="347"/>
    </location>
    <ligand>
        <name>Zn(2+)</name>
        <dbReference type="ChEBI" id="CHEBI:29105"/>
        <note>catalytic</note>
    </ligand>
</feature>
<dbReference type="GO" id="GO:0046872">
    <property type="term" value="F:metal ion binding"/>
    <property type="evidence" value="ECO:0007669"/>
    <property type="project" value="UniProtKB-KW"/>
</dbReference>
<feature type="active site" evidence="5">
    <location>
        <position position="338"/>
    </location>
</feature>
<keyword evidence="3 5" id="KW-0862">Zinc</keyword>
<keyword evidence="1" id="KW-0645">Protease</keyword>
<reference evidence="7" key="1">
    <citation type="journal article" date="2017" name="Parasit. Vectors">
        <title>Sialotranscriptomics of Rhipicephalus zambeziensis reveals intricate expression profiles of secretory proteins and suggests tight temporal transcriptional regulation during blood-feeding.</title>
        <authorList>
            <person name="de Castro M.H."/>
            <person name="de Klerk D."/>
            <person name="Pienaar R."/>
            <person name="Rees D.J.G."/>
            <person name="Mans B.J."/>
        </authorList>
    </citation>
    <scope>NUCLEOTIDE SEQUENCE</scope>
    <source>
        <tissue evidence="7">Salivary glands</tissue>
    </source>
</reference>
<evidence type="ECO:0000256" key="4">
    <source>
        <dbReference type="ARBA" id="ARBA00023049"/>
    </source>
</evidence>
<evidence type="ECO:0000256" key="1">
    <source>
        <dbReference type="ARBA" id="ARBA00022670"/>
    </source>
</evidence>
<name>A0A224YEK4_9ACAR</name>
<dbReference type="AlphaFoldDB" id="A0A224YEK4"/>
<evidence type="ECO:0000313" key="7">
    <source>
        <dbReference type="EMBL" id="MAA16136.1"/>
    </source>
</evidence>
<feature type="binding site" evidence="5">
    <location>
        <position position="341"/>
    </location>
    <ligand>
        <name>Zn(2+)</name>
        <dbReference type="ChEBI" id="CHEBI:29105"/>
        <note>catalytic</note>
    </ligand>
</feature>
<feature type="domain" description="Peptidase M12B" evidence="6">
    <location>
        <begin position="186"/>
        <end position="404"/>
    </location>
</feature>
<evidence type="ECO:0000259" key="6">
    <source>
        <dbReference type="PROSITE" id="PS50215"/>
    </source>
</evidence>
<evidence type="ECO:0000256" key="3">
    <source>
        <dbReference type="ARBA" id="ARBA00022833"/>
    </source>
</evidence>
<keyword evidence="2" id="KW-0378">Hydrolase</keyword>
<dbReference type="InterPro" id="IPR001590">
    <property type="entry name" value="Peptidase_M12B"/>
</dbReference>
<evidence type="ECO:0000256" key="2">
    <source>
        <dbReference type="ARBA" id="ARBA00022801"/>
    </source>
</evidence>
<keyword evidence="4" id="KW-0482">Metalloprotease</keyword>